<reference evidence="3" key="1">
    <citation type="journal article" date="2019" name="Int. J. Syst. Evol. Microbiol.">
        <title>The Global Catalogue of Microorganisms (GCM) 10K type strain sequencing project: providing services to taxonomists for standard genome sequencing and annotation.</title>
        <authorList>
            <consortium name="The Broad Institute Genomics Platform"/>
            <consortium name="The Broad Institute Genome Sequencing Center for Infectious Disease"/>
            <person name="Wu L."/>
            <person name="Ma J."/>
        </authorList>
    </citation>
    <scope>NUCLEOTIDE SEQUENCE [LARGE SCALE GENOMIC DNA]</scope>
    <source>
        <strain evidence="3">JCM 17442</strain>
    </source>
</reference>
<evidence type="ECO:0000256" key="1">
    <source>
        <dbReference type="SAM" id="Phobius"/>
    </source>
</evidence>
<organism evidence="2 3">
    <name type="scientific">Frondihabitans peucedani</name>
    <dbReference type="NCBI Taxonomy" id="598626"/>
    <lineage>
        <taxon>Bacteria</taxon>
        <taxon>Bacillati</taxon>
        <taxon>Actinomycetota</taxon>
        <taxon>Actinomycetes</taxon>
        <taxon>Micrococcales</taxon>
        <taxon>Microbacteriaceae</taxon>
        <taxon>Frondihabitans</taxon>
    </lineage>
</organism>
<keyword evidence="1" id="KW-0812">Transmembrane</keyword>
<name>A0ABP8E4D5_9MICO</name>
<dbReference type="EMBL" id="BAABAU010000003">
    <property type="protein sequence ID" value="GAA4266894.1"/>
    <property type="molecule type" value="Genomic_DNA"/>
</dbReference>
<keyword evidence="1" id="KW-1133">Transmembrane helix</keyword>
<comment type="caution">
    <text evidence="2">The sequence shown here is derived from an EMBL/GenBank/DDBJ whole genome shotgun (WGS) entry which is preliminary data.</text>
</comment>
<feature type="transmembrane region" description="Helical" evidence="1">
    <location>
        <begin position="263"/>
        <end position="284"/>
    </location>
</feature>
<evidence type="ECO:0000313" key="2">
    <source>
        <dbReference type="EMBL" id="GAA4266894.1"/>
    </source>
</evidence>
<feature type="transmembrane region" description="Helical" evidence="1">
    <location>
        <begin position="237"/>
        <end position="256"/>
    </location>
</feature>
<protein>
    <submittedName>
        <fullName evidence="2">Uncharacterized protein</fullName>
    </submittedName>
</protein>
<feature type="transmembrane region" description="Helical" evidence="1">
    <location>
        <begin position="85"/>
        <end position="107"/>
    </location>
</feature>
<dbReference type="Proteomes" id="UP001501594">
    <property type="component" value="Unassembled WGS sequence"/>
</dbReference>
<feature type="transmembrane region" description="Helical" evidence="1">
    <location>
        <begin position="127"/>
        <end position="160"/>
    </location>
</feature>
<gene>
    <name evidence="2" type="ORF">GCM10022256_25060</name>
</gene>
<keyword evidence="3" id="KW-1185">Reference proteome</keyword>
<evidence type="ECO:0000313" key="3">
    <source>
        <dbReference type="Proteomes" id="UP001501594"/>
    </source>
</evidence>
<proteinExistence type="predicted"/>
<keyword evidence="1" id="KW-0472">Membrane</keyword>
<feature type="transmembrane region" description="Helical" evidence="1">
    <location>
        <begin position="181"/>
        <end position="202"/>
    </location>
</feature>
<accession>A0ABP8E4D5</accession>
<sequence length="352" mass="35413">MAAAVAILVGGVLLVVAQTAQTSYGWFAYAPLSDTVFTPGPGGSALPSAGLIALGLVVGAFWAGTLRGLGLRRRPRALLRRRAGLLALAVTAVLAGLALLVGPTLPLGLRQDVFYGSAFSGKPPTDFAFIAGATLSPTAVALLTVLAFVLLTVGLGTLALRAGRVTAGLGRNPDARRITERVTTSAVAAVLLLVAAVALVAWSHASADAPGWYPYSPVRGPAAGPAVPAFAEPQVDVGVVLVVAGLVILAFLRGAGSTTVRRVVVALVTTAVGIALIGAARHGLFVGGVPRTAPSGGDSVYTESSSFVIAINPEPQPLGNVALQAGVVLGALSVVWLGFVVGCLRRGLRGAF</sequence>
<feature type="transmembrane region" description="Helical" evidence="1">
    <location>
        <begin position="321"/>
        <end position="344"/>
    </location>
</feature>
<feature type="transmembrane region" description="Helical" evidence="1">
    <location>
        <begin position="43"/>
        <end position="64"/>
    </location>
</feature>